<evidence type="ECO:0000313" key="6">
    <source>
        <dbReference type="EMBL" id="KAF2652363.1"/>
    </source>
</evidence>
<dbReference type="GO" id="GO:0008270">
    <property type="term" value="F:zinc ion binding"/>
    <property type="evidence" value="ECO:0007669"/>
    <property type="project" value="InterPro"/>
</dbReference>
<dbReference type="CDD" id="cd12148">
    <property type="entry name" value="fungal_TF_MHR"/>
    <property type="match status" value="1"/>
</dbReference>
<feature type="compositionally biased region" description="Pro residues" evidence="4">
    <location>
        <begin position="803"/>
        <end position="813"/>
    </location>
</feature>
<evidence type="ECO:0000313" key="7">
    <source>
        <dbReference type="Proteomes" id="UP000799324"/>
    </source>
</evidence>
<feature type="region of interest" description="Disordered" evidence="4">
    <location>
        <begin position="1"/>
        <end position="28"/>
    </location>
</feature>
<dbReference type="InterPro" id="IPR050613">
    <property type="entry name" value="Sec_Metabolite_Reg"/>
</dbReference>
<feature type="compositionally biased region" description="Low complexity" evidence="4">
    <location>
        <begin position="9"/>
        <end position="23"/>
    </location>
</feature>
<evidence type="ECO:0000256" key="4">
    <source>
        <dbReference type="SAM" id="MobiDB-lite"/>
    </source>
</evidence>
<name>A0A6A6T0G1_9PLEO</name>
<feature type="region of interest" description="Disordered" evidence="4">
    <location>
        <begin position="709"/>
        <end position="733"/>
    </location>
</feature>
<dbReference type="InterPro" id="IPR036864">
    <property type="entry name" value="Zn2-C6_fun-type_DNA-bd_sf"/>
</dbReference>
<dbReference type="Proteomes" id="UP000799324">
    <property type="component" value="Unassembled WGS sequence"/>
</dbReference>
<evidence type="ECO:0000256" key="3">
    <source>
        <dbReference type="ARBA" id="ARBA00023242"/>
    </source>
</evidence>
<feature type="compositionally biased region" description="Polar residues" evidence="4">
    <location>
        <begin position="134"/>
        <end position="153"/>
    </location>
</feature>
<sequence>MVETSKVNSQSQSPTPNSSSKPQLPGGRQRVISSCLTCRRRKVRCDHGQPICGACTRGNHVCLYATDQGLGTLNSNRITKPGTLVNGKGVRNGPDVQSRLDRLELLLERAVAGQNNGPQELRDIKSEYGRQDSDSGLTPSSNSQSSQGAGMSSDNHDGTLLLDGGQSQFVSSLHYALLADEIQDIKALLGEQTVDEDASIPTRNKLIHYLSLGRARIGIQIQRLLPTSQEHQDALLDIFFSNVDPMIRVTHKPTLIRKFPHYVNETHPLIWAVFFSAINSLPPTVVEEKFGDNKEDLLARYELGVEISLAREQYLTTSSLEVVQAFIIWLTCITKEDDMGKAWALLGVALRVGLNQGLHRDPSLFPSGSMDAITIEVRRRLWHQICHLEYRAAECKGQEPSITDENFTTMLPRNIDDYDLVEGASPAPGPYDEERVTSMTFQLVRFIGMRTLRRIVQTTYRLERRMLECGLRGTSAPDPVHELQRIYEQIKAMVDEMHEEYERKYIQFCNTNIPMHRITVGLSSLLEWRCYLLFWLRMPRAYRDLVFSSEIRKSIFCKSVNCVETLNGAGIDVDAARFHWHIGGHAAFQAIMHMLSELRNPLFDAPDRQRALRALRMCRLLKEENDTKAWKVIKSMIDKVLTDQFNDDQRSGSQSSGSNAYPSPSPANANRPLRGMPIYSDRMPDHAYQRVTEPAIAQPSQVLQQQQLHQQAQAVQQPQPQQQQQQQQQEQFQQPQFNWDEINWNNIVGDVALQPNPELPEFDWGFWGDPVNFNDPSSVQFSMDGDAFAPFNPAPESIADPSNMPPKPSSLPY</sequence>
<dbReference type="InterPro" id="IPR007219">
    <property type="entry name" value="XnlR_reg_dom"/>
</dbReference>
<comment type="subcellular location">
    <subcellularLocation>
        <location evidence="1">Nucleus</location>
    </subcellularLocation>
</comment>
<keyword evidence="3" id="KW-0539">Nucleus</keyword>
<feature type="region of interest" description="Disordered" evidence="4">
    <location>
        <begin position="129"/>
        <end position="160"/>
    </location>
</feature>
<dbReference type="GO" id="GO:0003677">
    <property type="term" value="F:DNA binding"/>
    <property type="evidence" value="ECO:0007669"/>
    <property type="project" value="InterPro"/>
</dbReference>
<evidence type="ECO:0000259" key="5">
    <source>
        <dbReference type="PROSITE" id="PS50048"/>
    </source>
</evidence>
<reference evidence="6" key="1">
    <citation type="journal article" date="2020" name="Stud. Mycol.">
        <title>101 Dothideomycetes genomes: a test case for predicting lifestyles and emergence of pathogens.</title>
        <authorList>
            <person name="Haridas S."/>
            <person name="Albert R."/>
            <person name="Binder M."/>
            <person name="Bloem J."/>
            <person name="Labutti K."/>
            <person name="Salamov A."/>
            <person name="Andreopoulos B."/>
            <person name="Baker S."/>
            <person name="Barry K."/>
            <person name="Bills G."/>
            <person name="Bluhm B."/>
            <person name="Cannon C."/>
            <person name="Castanera R."/>
            <person name="Culley D."/>
            <person name="Daum C."/>
            <person name="Ezra D."/>
            <person name="Gonzalez J."/>
            <person name="Henrissat B."/>
            <person name="Kuo A."/>
            <person name="Liang C."/>
            <person name="Lipzen A."/>
            <person name="Lutzoni F."/>
            <person name="Magnuson J."/>
            <person name="Mondo S."/>
            <person name="Nolan M."/>
            <person name="Ohm R."/>
            <person name="Pangilinan J."/>
            <person name="Park H.-J."/>
            <person name="Ramirez L."/>
            <person name="Alfaro M."/>
            <person name="Sun H."/>
            <person name="Tritt A."/>
            <person name="Yoshinaga Y."/>
            <person name="Zwiers L.-H."/>
            <person name="Turgeon B."/>
            <person name="Goodwin S."/>
            <person name="Spatafora J."/>
            <person name="Crous P."/>
            <person name="Grigoriev I."/>
        </authorList>
    </citation>
    <scope>NUCLEOTIDE SEQUENCE</scope>
    <source>
        <strain evidence="6">CBS 122681</strain>
    </source>
</reference>
<dbReference type="OrthoDB" id="424974at2759"/>
<keyword evidence="7" id="KW-1185">Reference proteome</keyword>
<dbReference type="EMBL" id="MU004404">
    <property type="protein sequence ID" value="KAF2652363.1"/>
    <property type="molecule type" value="Genomic_DNA"/>
</dbReference>
<dbReference type="AlphaFoldDB" id="A0A6A6T0G1"/>
<dbReference type="CDD" id="cd00067">
    <property type="entry name" value="GAL4"/>
    <property type="match status" value="1"/>
</dbReference>
<accession>A0A6A6T0G1</accession>
<gene>
    <name evidence="6" type="ORF">K491DRAFT_695679</name>
</gene>
<dbReference type="GO" id="GO:0000981">
    <property type="term" value="F:DNA-binding transcription factor activity, RNA polymerase II-specific"/>
    <property type="evidence" value="ECO:0007669"/>
    <property type="project" value="InterPro"/>
</dbReference>
<feature type="domain" description="Zn(2)-C6 fungal-type" evidence="5">
    <location>
        <begin position="34"/>
        <end position="64"/>
    </location>
</feature>
<dbReference type="SUPFAM" id="SSF57701">
    <property type="entry name" value="Zn2/Cys6 DNA-binding domain"/>
    <property type="match status" value="1"/>
</dbReference>
<dbReference type="SMART" id="SM00906">
    <property type="entry name" value="Fungal_trans"/>
    <property type="match status" value="1"/>
</dbReference>
<evidence type="ECO:0000256" key="1">
    <source>
        <dbReference type="ARBA" id="ARBA00004123"/>
    </source>
</evidence>
<dbReference type="Pfam" id="PF00172">
    <property type="entry name" value="Zn_clus"/>
    <property type="match status" value="1"/>
</dbReference>
<dbReference type="PROSITE" id="PS50048">
    <property type="entry name" value="ZN2_CY6_FUNGAL_2"/>
    <property type="match status" value="1"/>
</dbReference>
<organism evidence="6 7">
    <name type="scientific">Lophiostoma macrostomum CBS 122681</name>
    <dbReference type="NCBI Taxonomy" id="1314788"/>
    <lineage>
        <taxon>Eukaryota</taxon>
        <taxon>Fungi</taxon>
        <taxon>Dikarya</taxon>
        <taxon>Ascomycota</taxon>
        <taxon>Pezizomycotina</taxon>
        <taxon>Dothideomycetes</taxon>
        <taxon>Pleosporomycetidae</taxon>
        <taxon>Pleosporales</taxon>
        <taxon>Lophiostomataceae</taxon>
        <taxon>Lophiostoma</taxon>
    </lineage>
</organism>
<feature type="region of interest" description="Disordered" evidence="4">
    <location>
        <begin position="645"/>
        <end position="681"/>
    </location>
</feature>
<dbReference type="PANTHER" id="PTHR31001:SF77">
    <property type="entry name" value="TRANSCRIPTION FACTOR, PUTATIVE (AFU_ORTHOLOGUE AFUA_3G12940)-RELATED"/>
    <property type="match status" value="1"/>
</dbReference>
<dbReference type="Pfam" id="PF04082">
    <property type="entry name" value="Fungal_trans"/>
    <property type="match status" value="1"/>
</dbReference>
<proteinExistence type="predicted"/>
<protein>
    <recommendedName>
        <fullName evidence="5">Zn(2)-C6 fungal-type domain-containing protein</fullName>
    </recommendedName>
</protein>
<feature type="compositionally biased region" description="Low complexity" evidence="4">
    <location>
        <begin position="651"/>
        <end position="670"/>
    </location>
</feature>
<dbReference type="PANTHER" id="PTHR31001">
    <property type="entry name" value="UNCHARACTERIZED TRANSCRIPTIONAL REGULATORY PROTEIN"/>
    <property type="match status" value="1"/>
</dbReference>
<dbReference type="InterPro" id="IPR001138">
    <property type="entry name" value="Zn2Cys6_DnaBD"/>
</dbReference>
<keyword evidence="2" id="KW-0479">Metal-binding</keyword>
<dbReference type="SMART" id="SM00066">
    <property type="entry name" value="GAL4"/>
    <property type="match status" value="1"/>
</dbReference>
<dbReference type="PROSITE" id="PS00463">
    <property type="entry name" value="ZN2_CY6_FUNGAL_1"/>
    <property type="match status" value="1"/>
</dbReference>
<dbReference type="GO" id="GO:0006351">
    <property type="term" value="P:DNA-templated transcription"/>
    <property type="evidence" value="ECO:0007669"/>
    <property type="project" value="InterPro"/>
</dbReference>
<evidence type="ECO:0000256" key="2">
    <source>
        <dbReference type="ARBA" id="ARBA00022723"/>
    </source>
</evidence>
<dbReference type="GO" id="GO:0005634">
    <property type="term" value="C:nucleus"/>
    <property type="evidence" value="ECO:0007669"/>
    <property type="project" value="UniProtKB-SubCell"/>
</dbReference>
<dbReference type="Gene3D" id="4.10.240.10">
    <property type="entry name" value="Zn(2)-C6 fungal-type DNA-binding domain"/>
    <property type="match status" value="1"/>
</dbReference>
<feature type="region of interest" description="Disordered" evidence="4">
    <location>
        <begin position="784"/>
        <end position="813"/>
    </location>
</feature>